<evidence type="ECO:0000313" key="3">
    <source>
        <dbReference type="EMBL" id="MDI6450209.1"/>
    </source>
</evidence>
<dbReference type="Gene3D" id="3.20.20.150">
    <property type="entry name" value="Divalent-metal-dependent TIM barrel enzymes"/>
    <property type="match status" value="1"/>
</dbReference>
<dbReference type="RefSeq" id="WP_349245617.1">
    <property type="nucleotide sequence ID" value="NZ_JASCXX010000017.1"/>
</dbReference>
<dbReference type="InterPro" id="IPR031329">
    <property type="entry name" value="NEUT/ALK_ceramidase_N"/>
</dbReference>
<organism evidence="3 4">
    <name type="scientific">Anaerobaca lacustris</name>
    <dbReference type="NCBI Taxonomy" id="3044600"/>
    <lineage>
        <taxon>Bacteria</taxon>
        <taxon>Pseudomonadati</taxon>
        <taxon>Planctomycetota</taxon>
        <taxon>Phycisphaerae</taxon>
        <taxon>Sedimentisphaerales</taxon>
        <taxon>Anaerobacaceae</taxon>
        <taxon>Anaerobaca</taxon>
    </lineage>
</organism>
<dbReference type="Pfam" id="PF04734">
    <property type="entry name" value="Ceramidase_alk"/>
    <property type="match status" value="1"/>
</dbReference>
<evidence type="ECO:0000259" key="2">
    <source>
        <dbReference type="Pfam" id="PF04734"/>
    </source>
</evidence>
<reference evidence="3" key="1">
    <citation type="submission" date="2023-05" db="EMBL/GenBank/DDBJ databases">
        <title>Anaerotaeda fermentans gen. nov., sp. nov., a novel anaerobic planctomycete of the new family within the order Sedimentisphaerales isolated from Taman Peninsula, Russia.</title>
        <authorList>
            <person name="Khomyakova M.A."/>
            <person name="Merkel A.Y."/>
            <person name="Slobodkin A.I."/>
        </authorList>
    </citation>
    <scope>NUCLEOTIDE SEQUENCE</scope>
    <source>
        <strain evidence="3">M17dextr</strain>
    </source>
</reference>
<keyword evidence="4" id="KW-1185">Reference proteome</keyword>
<sequence>MTTRKQDERTRSESLSRRGFLGRAMQMGAAGWVLANAEALPAQTKKPRWQIGCYTRPWDQYEYRVALDAIAEAGYEYVGLMTTKSLTRLVISVATPIEEAVRVGDEVRQRGLKVASVYGGDIPVARSLKAGIEGLRKLIDNCAACGSTNLLMGGTGNKDLYEAYYKAIAECCDYAAARGIGISVKPHGGFNATGPQCRKTVEMVGHENFRIWYDPGNIYYYSNGELSPVEDAPTVDGLVTGMCIKDYRHPKDVAVTPGTGQVDFPAVFAKLKAGRFEGGPLIVECLDPGDLPHTLGEAIKARRFLEELTGQRSQGAGRPTPAPMEAGVGVVDITPPMGYRMSGYFHERLSEGVSNPLHAKALVMRQGATKAAMVFCDIIGMSPEVSQAARQRAEAETGIPAANILLAATHSHTGPLYFGALRNHFHEQSLAKHGQDPCESVDYASVLADGIVQAIRQADAAVGPVRVEAAVAQQQGLSFNRRFHMTDGTVRFNPGVLNPDIVRVAGPIDSQVGVVLFRTAAENAALAGLVNFALHLDTVGGTKYAADYPYYVEQDLRKKLGDDFTLLFGTGTCGDINHIDVTRQERLTTEHIGRTLAKTVADALAELKTAAPSLAVARAVVDAPLQTFTAEEIEQARRDIHKVGTQELSFLDQVRTYKILAVQWRGGSTLPLEVQVFRLSNDVAVVGLPGEVFVDLGLAIKQASPFATTLVIELCQDAPGYIPTRKAFAEGSYETVNSRIAPGGGERMAEAAIELLAQLAPAQSRGM</sequence>
<gene>
    <name evidence="3" type="ORF">QJ522_14205</name>
</gene>
<dbReference type="PANTHER" id="PTHR12110">
    <property type="entry name" value="HYDROXYPYRUVATE ISOMERASE"/>
    <property type="match status" value="1"/>
</dbReference>
<comment type="caution">
    <text evidence="3">The sequence shown here is derived from an EMBL/GenBank/DDBJ whole genome shotgun (WGS) entry which is preliminary data.</text>
</comment>
<name>A0AAW6U135_9BACT</name>
<protein>
    <submittedName>
        <fullName evidence="3">Neutral/alkaline non-lysosomal ceramidase N-terminal domain-containing protein</fullName>
    </submittedName>
</protein>
<dbReference type="InterPro" id="IPR036237">
    <property type="entry name" value="Xyl_isomerase-like_sf"/>
</dbReference>
<evidence type="ECO:0000259" key="1">
    <source>
        <dbReference type="Pfam" id="PF01261"/>
    </source>
</evidence>
<proteinExistence type="predicted"/>
<dbReference type="AlphaFoldDB" id="A0AAW6U135"/>
<feature type="domain" description="Neutral/alkaline non-lysosomal ceramidase N-terminal" evidence="2">
    <location>
        <begin position="326"/>
        <end position="482"/>
    </location>
</feature>
<dbReference type="InterPro" id="IPR050312">
    <property type="entry name" value="IolE/XylAMocC-like"/>
</dbReference>
<dbReference type="InterPro" id="IPR006311">
    <property type="entry name" value="TAT_signal"/>
</dbReference>
<dbReference type="Pfam" id="PF01261">
    <property type="entry name" value="AP_endonuc_2"/>
    <property type="match status" value="1"/>
</dbReference>
<dbReference type="SUPFAM" id="SSF51658">
    <property type="entry name" value="Xylose isomerase-like"/>
    <property type="match status" value="1"/>
</dbReference>
<dbReference type="Proteomes" id="UP001431776">
    <property type="component" value="Unassembled WGS sequence"/>
</dbReference>
<dbReference type="EMBL" id="JASCXX010000017">
    <property type="protein sequence ID" value="MDI6450209.1"/>
    <property type="molecule type" value="Genomic_DNA"/>
</dbReference>
<dbReference type="PROSITE" id="PS51318">
    <property type="entry name" value="TAT"/>
    <property type="match status" value="1"/>
</dbReference>
<feature type="domain" description="Xylose isomerase-like TIM barrel" evidence="1">
    <location>
        <begin position="67"/>
        <end position="306"/>
    </location>
</feature>
<accession>A0AAW6U135</accession>
<dbReference type="PANTHER" id="PTHR12110:SF41">
    <property type="entry name" value="INOSOSE DEHYDRATASE"/>
    <property type="match status" value="1"/>
</dbReference>
<dbReference type="InterPro" id="IPR013022">
    <property type="entry name" value="Xyl_isomerase-like_TIM-brl"/>
</dbReference>
<evidence type="ECO:0000313" key="4">
    <source>
        <dbReference type="Proteomes" id="UP001431776"/>
    </source>
</evidence>